<name>A0ABD0R067_CIRMR</name>
<proteinExistence type="predicted"/>
<evidence type="ECO:0000313" key="2">
    <source>
        <dbReference type="EMBL" id="KAL0191894.1"/>
    </source>
</evidence>
<feature type="compositionally biased region" description="Pro residues" evidence="1">
    <location>
        <begin position="47"/>
        <end position="65"/>
    </location>
</feature>
<dbReference type="EMBL" id="JAMKFB020000006">
    <property type="protein sequence ID" value="KAL0191894.1"/>
    <property type="molecule type" value="Genomic_DNA"/>
</dbReference>
<accession>A0ABD0R067</accession>
<feature type="compositionally biased region" description="Polar residues" evidence="1">
    <location>
        <begin position="66"/>
        <end position="75"/>
    </location>
</feature>
<dbReference type="AlphaFoldDB" id="A0ABD0R067"/>
<sequence length="109" mass="11198">MRQNSSGQIRPTLPNGPSGDSSLPAHPVPRGPAVRTSCNAPPLANGPLPPSPGPSPGPRTGPQPPSFGNNHTPGTRANGDVPYLHPNALPHNCTSPGDTWKSQHLNSAQ</sequence>
<keyword evidence="3" id="KW-1185">Reference proteome</keyword>
<protein>
    <submittedName>
        <fullName evidence="2">Uncharacterized protein</fullName>
    </submittedName>
</protein>
<reference evidence="2 3" key="1">
    <citation type="submission" date="2024-05" db="EMBL/GenBank/DDBJ databases">
        <title>Genome sequencing and assembly of Indian major carp, Cirrhinus mrigala (Hamilton, 1822).</title>
        <authorList>
            <person name="Mohindra V."/>
            <person name="Chowdhury L.M."/>
            <person name="Lal K."/>
            <person name="Jena J.K."/>
        </authorList>
    </citation>
    <scope>NUCLEOTIDE SEQUENCE [LARGE SCALE GENOMIC DNA]</scope>
    <source>
        <strain evidence="2">CM1030</strain>
        <tissue evidence="2">Blood</tissue>
    </source>
</reference>
<feature type="compositionally biased region" description="Polar residues" evidence="1">
    <location>
        <begin position="92"/>
        <end position="109"/>
    </location>
</feature>
<organism evidence="2 3">
    <name type="scientific">Cirrhinus mrigala</name>
    <name type="common">Mrigala</name>
    <dbReference type="NCBI Taxonomy" id="683832"/>
    <lineage>
        <taxon>Eukaryota</taxon>
        <taxon>Metazoa</taxon>
        <taxon>Chordata</taxon>
        <taxon>Craniata</taxon>
        <taxon>Vertebrata</taxon>
        <taxon>Euteleostomi</taxon>
        <taxon>Actinopterygii</taxon>
        <taxon>Neopterygii</taxon>
        <taxon>Teleostei</taxon>
        <taxon>Ostariophysi</taxon>
        <taxon>Cypriniformes</taxon>
        <taxon>Cyprinidae</taxon>
        <taxon>Labeoninae</taxon>
        <taxon>Labeonini</taxon>
        <taxon>Cirrhinus</taxon>
    </lineage>
</organism>
<evidence type="ECO:0000313" key="3">
    <source>
        <dbReference type="Proteomes" id="UP001529510"/>
    </source>
</evidence>
<evidence type="ECO:0000256" key="1">
    <source>
        <dbReference type="SAM" id="MobiDB-lite"/>
    </source>
</evidence>
<comment type="caution">
    <text evidence="2">The sequence shown here is derived from an EMBL/GenBank/DDBJ whole genome shotgun (WGS) entry which is preliminary data.</text>
</comment>
<feature type="non-terminal residue" evidence="2">
    <location>
        <position position="109"/>
    </location>
</feature>
<gene>
    <name evidence="2" type="ORF">M9458_014592</name>
</gene>
<dbReference type="Proteomes" id="UP001529510">
    <property type="component" value="Unassembled WGS sequence"/>
</dbReference>
<feature type="region of interest" description="Disordered" evidence="1">
    <location>
        <begin position="1"/>
        <end position="109"/>
    </location>
</feature>